<gene>
    <name evidence="2" type="ORF">PENTCL1PPCAC_1532</name>
</gene>
<protein>
    <recommendedName>
        <fullName evidence="4">G protein-coupled receptor</fullName>
    </recommendedName>
</protein>
<comment type="caution">
    <text evidence="2">The sequence shown here is derived from an EMBL/GenBank/DDBJ whole genome shotgun (WGS) entry which is preliminary data.</text>
</comment>
<sequence length="290" mass="33333">HYMVLLGVLMLTDSFWSVGSVILVKDKFILYSPLSILSSFMSATCCMCLLFFFLITIGVVYFSMVLSRYQHLLPSGSSLRFAKWRLTGLNYLHLLMYFFIPIFYCAIEMAKTKESGAGKEITGKESWLNKQDIYIELKFTPFLKALIAGLALSISLLFSIVIKLYCRMYRSLNLQKDSTSTTNRQYSNIVCWALFLEIFLPILSFFLPAIALIKGCLFSSFNPNLSILCLLFHNTHAFFVCFIIAIFGRRHQTSPTRMVTEACQDIRRKELEEVKLIENPVNEITKEQNV</sequence>
<feature type="transmembrane region" description="Helical" evidence="1">
    <location>
        <begin position="145"/>
        <end position="165"/>
    </location>
</feature>
<organism evidence="2 3">
    <name type="scientific">Pristionchus entomophagus</name>
    <dbReference type="NCBI Taxonomy" id="358040"/>
    <lineage>
        <taxon>Eukaryota</taxon>
        <taxon>Metazoa</taxon>
        <taxon>Ecdysozoa</taxon>
        <taxon>Nematoda</taxon>
        <taxon>Chromadorea</taxon>
        <taxon>Rhabditida</taxon>
        <taxon>Rhabditina</taxon>
        <taxon>Diplogasteromorpha</taxon>
        <taxon>Diplogasteroidea</taxon>
        <taxon>Neodiplogasteridae</taxon>
        <taxon>Pristionchus</taxon>
    </lineage>
</organism>
<feature type="transmembrane region" description="Helical" evidence="1">
    <location>
        <begin position="225"/>
        <end position="248"/>
    </location>
</feature>
<reference evidence="2" key="1">
    <citation type="submission" date="2023-10" db="EMBL/GenBank/DDBJ databases">
        <title>Genome assembly of Pristionchus species.</title>
        <authorList>
            <person name="Yoshida K."/>
            <person name="Sommer R.J."/>
        </authorList>
    </citation>
    <scope>NUCLEOTIDE SEQUENCE</scope>
    <source>
        <strain evidence="2">RS0144</strain>
    </source>
</reference>
<feature type="transmembrane region" description="Helical" evidence="1">
    <location>
        <begin position="84"/>
        <end position="104"/>
    </location>
</feature>
<evidence type="ECO:0000256" key="1">
    <source>
        <dbReference type="SAM" id="Phobius"/>
    </source>
</evidence>
<evidence type="ECO:0000313" key="3">
    <source>
        <dbReference type="Proteomes" id="UP001432027"/>
    </source>
</evidence>
<evidence type="ECO:0008006" key="4">
    <source>
        <dbReference type="Google" id="ProtNLM"/>
    </source>
</evidence>
<keyword evidence="1" id="KW-0472">Membrane</keyword>
<proteinExistence type="predicted"/>
<feature type="non-terminal residue" evidence="2">
    <location>
        <position position="1"/>
    </location>
</feature>
<name>A0AAV5S9Z5_9BILA</name>
<dbReference type="EMBL" id="BTSX01000001">
    <property type="protein sequence ID" value="GMS79357.1"/>
    <property type="molecule type" value="Genomic_DNA"/>
</dbReference>
<dbReference type="AlphaFoldDB" id="A0AAV5S9Z5"/>
<dbReference type="Proteomes" id="UP001432027">
    <property type="component" value="Unassembled WGS sequence"/>
</dbReference>
<evidence type="ECO:0000313" key="2">
    <source>
        <dbReference type="EMBL" id="GMS79357.1"/>
    </source>
</evidence>
<accession>A0AAV5S9Z5</accession>
<dbReference type="Pfam" id="PF10318">
    <property type="entry name" value="7TM_GPCR_Srh"/>
    <property type="match status" value="1"/>
</dbReference>
<keyword evidence="1" id="KW-1133">Transmembrane helix</keyword>
<keyword evidence="3" id="KW-1185">Reference proteome</keyword>
<feature type="transmembrane region" description="Helical" evidence="1">
    <location>
        <begin position="36"/>
        <end position="63"/>
    </location>
</feature>
<keyword evidence="1" id="KW-0812">Transmembrane</keyword>
<feature type="transmembrane region" description="Helical" evidence="1">
    <location>
        <begin position="186"/>
        <end position="213"/>
    </location>
</feature>
<dbReference type="InterPro" id="IPR019422">
    <property type="entry name" value="7TM_GPCR_serpentine_rcpt_Srh"/>
</dbReference>